<dbReference type="AlphaFoldDB" id="A0A5P8E785"/>
<accession>A0A5P8E785</accession>
<dbReference type="InterPro" id="IPR008257">
    <property type="entry name" value="Pept_M19"/>
</dbReference>
<dbReference type="Gene3D" id="3.20.20.140">
    <property type="entry name" value="Metal-dependent hydrolases"/>
    <property type="match status" value="1"/>
</dbReference>
<dbReference type="OrthoDB" id="9804920at2"/>
<dbReference type="PROSITE" id="PS51365">
    <property type="entry name" value="RENAL_DIPEPTIDASE_2"/>
    <property type="match status" value="1"/>
</dbReference>
<protein>
    <submittedName>
        <fullName evidence="1">Fused gamma-glutamyl-gamma-aminobutyrate hydrolase/peptidase</fullName>
    </submittedName>
</protein>
<dbReference type="CDD" id="cd01301">
    <property type="entry name" value="rDP_like"/>
    <property type="match status" value="1"/>
</dbReference>
<keyword evidence="2" id="KW-1185">Reference proteome</keyword>
<dbReference type="PROSITE" id="PS51273">
    <property type="entry name" value="GATASE_TYPE_1"/>
    <property type="match status" value="1"/>
</dbReference>
<dbReference type="Gene3D" id="3.40.50.880">
    <property type="match status" value="1"/>
</dbReference>
<evidence type="ECO:0000313" key="1">
    <source>
        <dbReference type="EMBL" id="QFQ12750.1"/>
    </source>
</evidence>
<dbReference type="InterPro" id="IPR011697">
    <property type="entry name" value="Peptidase_C26"/>
</dbReference>
<dbReference type="SUPFAM" id="SSF51556">
    <property type="entry name" value="Metallo-dependent hydrolases"/>
    <property type="match status" value="1"/>
</dbReference>
<reference evidence="1 2" key="1">
    <citation type="submission" date="2018-11" db="EMBL/GenBank/DDBJ databases">
        <authorList>
            <person name="Na S.W."/>
            <person name="Baik M."/>
        </authorList>
    </citation>
    <scope>NUCLEOTIDE SEQUENCE [LARGE SCALE GENOMIC DNA]</scope>
    <source>
        <strain evidence="1 2">E39</strain>
    </source>
</reference>
<dbReference type="CDD" id="cd01745">
    <property type="entry name" value="GATase1_2"/>
    <property type="match status" value="1"/>
</dbReference>
<dbReference type="PANTHER" id="PTHR10443">
    <property type="entry name" value="MICROSOMAL DIPEPTIDASE"/>
    <property type="match status" value="1"/>
</dbReference>
<keyword evidence="1" id="KW-0378">Hydrolase</keyword>
<evidence type="ECO:0000313" key="2">
    <source>
        <dbReference type="Proteomes" id="UP000249375"/>
    </source>
</evidence>
<dbReference type="Pfam" id="PF01244">
    <property type="entry name" value="Peptidase_M19"/>
    <property type="match status" value="1"/>
</dbReference>
<dbReference type="EMBL" id="CP033459">
    <property type="protein sequence ID" value="QFQ12750.1"/>
    <property type="molecule type" value="Genomic_DNA"/>
</dbReference>
<dbReference type="InterPro" id="IPR029062">
    <property type="entry name" value="Class_I_gatase-like"/>
</dbReference>
<name>A0A5P8E785_9BACT</name>
<dbReference type="InterPro" id="IPR032466">
    <property type="entry name" value="Metal_Hydrolase"/>
</dbReference>
<gene>
    <name evidence="1" type="ORF">C7Y71_006800</name>
</gene>
<dbReference type="Proteomes" id="UP000249375">
    <property type="component" value="Chromosome"/>
</dbReference>
<dbReference type="RefSeq" id="WP_111898360.1">
    <property type="nucleotide sequence ID" value="NZ_CP033459.1"/>
</dbReference>
<sequence>MAIRYDYKADYDRINGKMLSYEDRPVIGISGNFGPAGCELAEVYYKSIEAAGGIPFILPPTDDERVILPLLERIDGLMLSGGADVNPLWTGEDPVPALHGINAKRDRGELLMVQLAFDRQLPIFGICRGIQILAIALGGSVHQDIATSFPKQRIIKHSQDAPRYEATHLVEAESGSLIANLLGEHFAVNSFHHQAVNDAGPHLRITAWADDGIVEAVESTEKKPVFGVQWHPECFIGNNDDCMMPLFRKLVHEAYLHRRARTFHNDVSIVTLDSHCDTPMFFDQGVDFNSRDEKVLVDYHKMVEGYLDSCIMVAYLPQKERTPEGLAKATAKADEILTEIRRMVDDCEGAAIAITPDDLYINKRDDLKSIMLGIENGYAIGRNIDNVERYRRMGVCYMTLCHNGDNDICDSAKRSNQENGGLSDFGRDVVHEMNRVGMMVDLSHAAESSFYDAIEASSLPIVCSHASSRALCDHPRNLTDDQLRALAESGGVAQVTLYNGFLRLDEKSDIDDAMRHLMHMIDVAGINHVGIGTDFDGDGGIPGCNGANEIMNITKRLLSEGLCHDDLEKIWGLNFLRVMRQVQAAAEIDF</sequence>
<dbReference type="GO" id="GO:0070573">
    <property type="term" value="F:metallodipeptidase activity"/>
    <property type="evidence" value="ECO:0007669"/>
    <property type="project" value="InterPro"/>
</dbReference>
<proteinExistence type="predicted"/>
<dbReference type="GO" id="GO:0006508">
    <property type="term" value="P:proteolysis"/>
    <property type="evidence" value="ECO:0007669"/>
    <property type="project" value="InterPro"/>
</dbReference>
<dbReference type="KEGG" id="alq:C7Y71_006800"/>
<dbReference type="Pfam" id="PF07722">
    <property type="entry name" value="Peptidase_C26"/>
    <property type="match status" value="1"/>
</dbReference>
<dbReference type="SUPFAM" id="SSF52317">
    <property type="entry name" value="Class I glutamine amidotransferase-like"/>
    <property type="match status" value="1"/>
</dbReference>
<organism evidence="1 2">
    <name type="scientific">Pseudoprevotella muciniphila</name>
    <dbReference type="NCBI Taxonomy" id="2133944"/>
    <lineage>
        <taxon>Bacteria</taxon>
        <taxon>Pseudomonadati</taxon>
        <taxon>Bacteroidota</taxon>
        <taxon>Bacteroidia</taxon>
        <taxon>Bacteroidales</taxon>
        <taxon>Prevotellaceae</taxon>
        <taxon>Pseudoprevotella</taxon>
    </lineage>
</organism>
<dbReference type="PANTHER" id="PTHR10443:SF12">
    <property type="entry name" value="DIPEPTIDASE"/>
    <property type="match status" value="1"/>
</dbReference>